<evidence type="ECO:0000313" key="3">
    <source>
        <dbReference type="Proteomes" id="UP000637695"/>
    </source>
</evidence>
<dbReference type="InterPro" id="IPR012337">
    <property type="entry name" value="RNaseH-like_sf"/>
</dbReference>
<dbReference type="SUPFAM" id="SSF53098">
    <property type="entry name" value="Ribonuclease H-like"/>
    <property type="match status" value="1"/>
</dbReference>
<dbReference type="Proteomes" id="UP000637695">
    <property type="component" value="Unassembled WGS sequence"/>
</dbReference>
<gene>
    <name evidence="2" type="ORF">GCM10010885_24530</name>
</gene>
<dbReference type="Gene3D" id="3.30.420.10">
    <property type="entry name" value="Ribonuclease H-like superfamily/Ribonuclease H"/>
    <property type="match status" value="1"/>
</dbReference>
<evidence type="ECO:0000313" key="2">
    <source>
        <dbReference type="EMBL" id="GGJ14338.1"/>
    </source>
</evidence>
<dbReference type="PANTHER" id="PTHR35004:SF6">
    <property type="entry name" value="TRANSPOSASE"/>
    <property type="match status" value="1"/>
</dbReference>
<feature type="domain" description="Integrase catalytic" evidence="1">
    <location>
        <begin position="142"/>
        <end position="328"/>
    </location>
</feature>
<sequence>MDEERRKQIAQFRYEVIAPLLHSREKGTLQAALEAAAGRVYVLPDGTQRRLSVRTLERYLSLYRRGGFEALYPAGRSDHSRPRALPQVIIDRAIALRKEQPARTVEQIIAMLEMEGLAAPGFIRRSTLAAHLRKAGVPRAKVARKPVRTWQRYTASEVHEIWQCDICDSLRVPDVDAGGQMRVARLVAVLDDKSRYICYAAFYFRENLPVIEDALKKAIAAHGTPRIFYCDNAKVYHAGQLTEIAARLGFEIRHTRPYSPQGRGKIEKFFGYVERSFRPEAELCVRKGTIQSLDDLNRYFWAWLEQMYHQRVHTTLKKRPADVLATHGALRLVEPQVLEEAFLWTYGAKADKTACVSVQGNTYEVEPVLAGKKVQLRYNPFDLRRIQVWYEGRRYADAVPMTLRRHVDKRVEACLPDESEPLPAGVSFLEHLEQKEASARKARLGRIQFSAARGDEG</sequence>
<dbReference type="RefSeq" id="WP_188883483.1">
    <property type="nucleotide sequence ID" value="NZ_BMOY01000071.1"/>
</dbReference>
<dbReference type="PANTHER" id="PTHR35004">
    <property type="entry name" value="TRANSPOSASE RV3428C-RELATED"/>
    <property type="match status" value="1"/>
</dbReference>
<comment type="caution">
    <text evidence="2">The sequence shown here is derived from an EMBL/GenBank/DDBJ whole genome shotgun (WGS) entry which is preliminary data.</text>
</comment>
<organism evidence="2 3">
    <name type="scientific">Alicyclobacillus cellulosilyticus</name>
    <dbReference type="NCBI Taxonomy" id="1003997"/>
    <lineage>
        <taxon>Bacteria</taxon>
        <taxon>Bacillati</taxon>
        <taxon>Bacillota</taxon>
        <taxon>Bacilli</taxon>
        <taxon>Bacillales</taxon>
        <taxon>Alicyclobacillaceae</taxon>
        <taxon>Alicyclobacillus</taxon>
    </lineage>
</organism>
<dbReference type="Pfam" id="PF00665">
    <property type="entry name" value="rve"/>
    <property type="match status" value="1"/>
</dbReference>
<reference evidence="2" key="1">
    <citation type="journal article" date="2014" name="Int. J. Syst. Evol. Microbiol.">
        <title>Complete genome sequence of Corynebacterium casei LMG S-19264T (=DSM 44701T), isolated from a smear-ripened cheese.</title>
        <authorList>
            <consortium name="US DOE Joint Genome Institute (JGI-PGF)"/>
            <person name="Walter F."/>
            <person name="Albersmeier A."/>
            <person name="Kalinowski J."/>
            <person name="Ruckert C."/>
        </authorList>
    </citation>
    <scope>NUCLEOTIDE SEQUENCE</scope>
    <source>
        <strain evidence="2">JCM 18487</strain>
    </source>
</reference>
<dbReference type="Pfam" id="PF09299">
    <property type="entry name" value="Mu-transpos_C"/>
    <property type="match status" value="1"/>
</dbReference>
<dbReference type="AlphaFoldDB" id="A0A917NNL6"/>
<dbReference type="GO" id="GO:0003676">
    <property type="term" value="F:nucleic acid binding"/>
    <property type="evidence" value="ECO:0007669"/>
    <property type="project" value="InterPro"/>
</dbReference>
<protein>
    <submittedName>
        <fullName evidence="2">Transposase</fullName>
    </submittedName>
</protein>
<reference evidence="2" key="2">
    <citation type="submission" date="2020-09" db="EMBL/GenBank/DDBJ databases">
        <authorList>
            <person name="Sun Q."/>
            <person name="Ohkuma M."/>
        </authorList>
    </citation>
    <scope>NUCLEOTIDE SEQUENCE</scope>
    <source>
        <strain evidence="2">JCM 18487</strain>
    </source>
</reference>
<dbReference type="PROSITE" id="PS50994">
    <property type="entry name" value="INTEGRASE"/>
    <property type="match status" value="1"/>
</dbReference>
<evidence type="ECO:0000259" key="1">
    <source>
        <dbReference type="PROSITE" id="PS50994"/>
    </source>
</evidence>
<dbReference type="InterPro" id="IPR009057">
    <property type="entry name" value="Homeodomain-like_sf"/>
</dbReference>
<proteinExistence type="predicted"/>
<dbReference type="SUPFAM" id="SSF46689">
    <property type="entry name" value="Homeodomain-like"/>
    <property type="match status" value="1"/>
</dbReference>
<dbReference type="InterPro" id="IPR001584">
    <property type="entry name" value="Integrase_cat-core"/>
</dbReference>
<dbReference type="InterPro" id="IPR015378">
    <property type="entry name" value="Transposase-like_Mu_C"/>
</dbReference>
<keyword evidence="3" id="KW-1185">Reference proteome</keyword>
<accession>A0A917NNL6</accession>
<dbReference type="InterPro" id="IPR036397">
    <property type="entry name" value="RNaseH_sf"/>
</dbReference>
<dbReference type="EMBL" id="BMOY01000071">
    <property type="protein sequence ID" value="GGJ14338.1"/>
    <property type="molecule type" value="Genomic_DNA"/>
</dbReference>
<name>A0A917NNL6_9BACL</name>
<dbReference type="GO" id="GO:0015074">
    <property type="term" value="P:DNA integration"/>
    <property type="evidence" value="ECO:0007669"/>
    <property type="project" value="InterPro"/>
</dbReference>